<evidence type="ECO:0000313" key="2">
    <source>
        <dbReference type="EMBL" id="CAA9572042.1"/>
    </source>
</evidence>
<dbReference type="EMBL" id="CADCWP010000132">
    <property type="protein sequence ID" value="CAA9572042.1"/>
    <property type="molecule type" value="Genomic_DNA"/>
</dbReference>
<evidence type="ECO:0000256" key="1">
    <source>
        <dbReference type="SAM" id="Phobius"/>
    </source>
</evidence>
<keyword evidence="1" id="KW-0812">Transmembrane</keyword>
<proteinExistence type="predicted"/>
<feature type="transmembrane region" description="Helical" evidence="1">
    <location>
        <begin position="168"/>
        <end position="190"/>
    </location>
</feature>
<accession>A0A6J4VAN5</accession>
<organism evidence="2">
    <name type="scientific">uncultured Truepera sp</name>
    <dbReference type="NCBI Taxonomy" id="543023"/>
    <lineage>
        <taxon>Bacteria</taxon>
        <taxon>Thermotogati</taxon>
        <taxon>Deinococcota</taxon>
        <taxon>Deinococci</taxon>
        <taxon>Trueperales</taxon>
        <taxon>Trueperaceae</taxon>
        <taxon>Truepera</taxon>
        <taxon>environmental samples</taxon>
    </lineage>
</organism>
<feature type="transmembrane region" description="Helical" evidence="1">
    <location>
        <begin position="82"/>
        <end position="110"/>
    </location>
</feature>
<dbReference type="AlphaFoldDB" id="A0A6J4VAN5"/>
<sequence>MRQLRDVVVTLGSRLNPGLLAVLVVALNVYWVIILAVINREFQGVTSGHPLLDLQNSLAPGEIITPAKVLEQLGDYTQASKFIYWVFFVLDNIMPHLAFGSLALLWVYFWRSNPNRLYNWLLGGYAVLIPLGVGVFDWLENFFYLVAIHAYPTPDTVWAVVAGLTFKWLKAVCVFPSTLLVPVFLVYHLFCALQRRTRRPLIGS</sequence>
<keyword evidence="1" id="KW-1133">Transmembrane helix</keyword>
<feature type="transmembrane region" description="Helical" evidence="1">
    <location>
        <begin position="20"/>
        <end position="38"/>
    </location>
</feature>
<reference evidence="2" key="1">
    <citation type="submission" date="2020-02" db="EMBL/GenBank/DDBJ databases">
        <authorList>
            <person name="Meier V. D."/>
        </authorList>
    </citation>
    <scope>NUCLEOTIDE SEQUENCE</scope>
    <source>
        <strain evidence="2">AVDCRST_MAG86</strain>
    </source>
</reference>
<name>A0A6J4VAN5_9DEIN</name>
<keyword evidence="1" id="KW-0472">Membrane</keyword>
<gene>
    <name evidence="2" type="ORF">AVDCRST_MAG86-1854</name>
</gene>
<feature type="transmembrane region" description="Helical" evidence="1">
    <location>
        <begin position="117"/>
        <end position="136"/>
    </location>
</feature>
<protein>
    <submittedName>
        <fullName evidence="2">Uncharacterized protein</fullName>
    </submittedName>
</protein>